<accession>A0A4Y6PQI9</accession>
<dbReference type="AlphaFoldDB" id="A0A4Y6PQI9"/>
<sequence length="300" mass="32989">MMTSLFARVANAALLVCLMVTLLAPASAFAQTAEGPSDASKPEADEPPASRIEISGELGFLDPLSHTVQFSRDGTEFDYVDEGGQDNLFQFVRLSAEFDFRDTHKFIFLYQPLNLETDVILRRDVSVDKLTFPEGTPMELRYGFPFFRLGYVYDFLDGADREFAIGAALQLRNATIDFKSADGELFRSNRDVGPVPLLKLRAQLPLAGKFWWGADVTGFYAPVKYLNGGDSDVEGAILDASLRVGRPVTEHIDAFFNLRYLAGGGEGTSKDDDDLGDGYNSNWLHFATVSLGFTFGAGMP</sequence>
<proteinExistence type="predicted"/>
<evidence type="ECO:0000313" key="3">
    <source>
        <dbReference type="Proteomes" id="UP000315995"/>
    </source>
</evidence>
<evidence type="ECO:0000256" key="1">
    <source>
        <dbReference type="SAM" id="SignalP"/>
    </source>
</evidence>
<dbReference type="EMBL" id="CP041186">
    <property type="protein sequence ID" value="QDG50045.1"/>
    <property type="molecule type" value="Genomic_DNA"/>
</dbReference>
<feature type="chain" id="PRO_5030106247" description="Outer membrane beta-barrel domain-containing protein" evidence="1">
    <location>
        <begin position="31"/>
        <end position="300"/>
    </location>
</feature>
<dbReference type="RefSeq" id="WP_141196541.1">
    <property type="nucleotide sequence ID" value="NZ_CP041186.1"/>
</dbReference>
<protein>
    <recommendedName>
        <fullName evidence="4">Outer membrane beta-barrel domain-containing protein</fullName>
    </recommendedName>
</protein>
<gene>
    <name evidence="2" type="ORF">FIV42_04615</name>
</gene>
<organism evidence="2 3">
    <name type="scientific">Persicimonas caeni</name>
    <dbReference type="NCBI Taxonomy" id="2292766"/>
    <lineage>
        <taxon>Bacteria</taxon>
        <taxon>Deltaproteobacteria</taxon>
        <taxon>Bradymonadales</taxon>
        <taxon>Bradymonadaceae</taxon>
        <taxon>Persicimonas</taxon>
    </lineage>
</organism>
<name>A0A4Y6PQI9_PERCE</name>
<evidence type="ECO:0008006" key="4">
    <source>
        <dbReference type="Google" id="ProtNLM"/>
    </source>
</evidence>
<dbReference type="OrthoDB" id="369149at2"/>
<keyword evidence="3" id="KW-1185">Reference proteome</keyword>
<accession>A0A5B8Y5G5</accession>
<reference evidence="2 3" key="1">
    <citation type="submission" date="2019-06" db="EMBL/GenBank/DDBJ databases">
        <title>Persicimonas caeni gen. nov., sp. nov., a predatory bacterium isolated from solar saltern.</title>
        <authorList>
            <person name="Wang S."/>
        </authorList>
    </citation>
    <scope>NUCLEOTIDE SEQUENCE [LARGE SCALE GENOMIC DNA]</scope>
    <source>
        <strain evidence="2 3">YN101</strain>
    </source>
</reference>
<keyword evidence="1" id="KW-0732">Signal</keyword>
<feature type="signal peptide" evidence="1">
    <location>
        <begin position="1"/>
        <end position="30"/>
    </location>
</feature>
<dbReference type="Proteomes" id="UP000315995">
    <property type="component" value="Chromosome"/>
</dbReference>
<evidence type="ECO:0000313" key="2">
    <source>
        <dbReference type="EMBL" id="QDG50045.1"/>
    </source>
</evidence>